<evidence type="ECO:0000256" key="1">
    <source>
        <dbReference type="ARBA" id="ARBA00004651"/>
    </source>
</evidence>
<evidence type="ECO:0000256" key="4">
    <source>
        <dbReference type="ARBA" id="ARBA00022989"/>
    </source>
</evidence>
<feature type="transmembrane region" description="Helical" evidence="6">
    <location>
        <begin position="240"/>
        <end position="257"/>
    </location>
</feature>
<dbReference type="RefSeq" id="WP_315603756.1">
    <property type="nucleotide sequence ID" value="NZ_CP130318.1"/>
</dbReference>
<feature type="transmembrane region" description="Helical" evidence="6">
    <location>
        <begin position="664"/>
        <end position="683"/>
    </location>
</feature>
<evidence type="ECO:0000256" key="3">
    <source>
        <dbReference type="ARBA" id="ARBA00022692"/>
    </source>
</evidence>
<feature type="transmembrane region" description="Helical" evidence="6">
    <location>
        <begin position="553"/>
        <end position="573"/>
    </location>
</feature>
<feature type="transmembrane region" description="Helical" evidence="6">
    <location>
        <begin position="181"/>
        <end position="200"/>
    </location>
</feature>
<feature type="transmembrane region" description="Helical" evidence="6">
    <location>
        <begin position="580"/>
        <end position="602"/>
    </location>
</feature>
<proteinExistence type="predicted"/>
<dbReference type="KEGG" id="paun:MJA45_20495"/>
<evidence type="ECO:0000313" key="8">
    <source>
        <dbReference type="EMBL" id="WNQ09982.1"/>
    </source>
</evidence>
<dbReference type="Pfam" id="PF03176">
    <property type="entry name" value="MMPL"/>
    <property type="match status" value="2"/>
</dbReference>
<dbReference type="PANTHER" id="PTHR33406:SF13">
    <property type="entry name" value="MEMBRANE PROTEIN YDFJ"/>
    <property type="match status" value="1"/>
</dbReference>
<gene>
    <name evidence="8" type="ORF">MJA45_20495</name>
</gene>
<sequence>MRETESKGWFWHWGMAMYRYRKVVLVGWLLLFIGLGWFAQKAPGLMNDSGFTPKGSDSDKGLLSLQEKLGAAPSQLTFVYSPKEGTGEQEESQTVKAILESLEPVKALPYVSGVQLNPAARKEGGPPVHTVLVNLELGTDASLEKYPDIREKTVPPAGMKVDVTGGPAILYDMQQASKSDIAKAEVIGLPIALIVLLLIFGTVPGALLPMVVGVMSVASTLGIVYFIAREQSLSNFLPNMVTMLGLAVGIDYALFMVSRFREELKRRESVGEAVAMTSQTAGRSIFFSGAAVLIGLFGMLFINLSIFQSLCLGGVLVVMTSVLAANTLLPALLGLLGTRINSWRVLPARLQGRESRLWETVSYAVMKRPLLLVLVMSCALIALMLPLGGLKLGVPNAEVLPPRYESRSGSDLIKQAYDPGQMNPLQVYVEAKGEIWSEETIRQVQAFAEIIRSTSGVKEIQSYATLPGNLPAEQTAAFYAQEANRRGVEERHLAKDRSALLTVIPSVDPDGKEAEQLVKELRKLDAGGLKALVTGGPAYRVDMLDRINRGTPYVVGFVMVVTYFVLLLAFRSVLLPLKAVLMNVLSLGASLGIVVSVFQHGYGAGWLNITSTGYVMATLPVIIFCVVFGISMDYEVFLISRIMEEYEKTGDNERSTAEGLKKTGSLITSAAFILVVVVGSFIFTDIEIIKALGIGLSCAVFIDATLIRVIMVPALMKLLGRANWWAPRWIKGKTPAGGG</sequence>
<feature type="transmembrane region" description="Helical" evidence="6">
    <location>
        <begin position="370"/>
        <end position="390"/>
    </location>
</feature>
<evidence type="ECO:0000259" key="7">
    <source>
        <dbReference type="PROSITE" id="PS50156"/>
    </source>
</evidence>
<dbReference type="EMBL" id="CP130318">
    <property type="protein sequence ID" value="WNQ09982.1"/>
    <property type="molecule type" value="Genomic_DNA"/>
</dbReference>
<evidence type="ECO:0000256" key="2">
    <source>
        <dbReference type="ARBA" id="ARBA00022475"/>
    </source>
</evidence>
<dbReference type="AlphaFoldDB" id="A0AA96LAF0"/>
<feature type="transmembrane region" description="Helical" evidence="6">
    <location>
        <begin position="207"/>
        <end position="228"/>
    </location>
</feature>
<feature type="transmembrane region" description="Helical" evidence="6">
    <location>
        <begin position="614"/>
        <end position="634"/>
    </location>
</feature>
<accession>A0AA96LAF0</accession>
<keyword evidence="3 6" id="KW-0812">Transmembrane</keyword>
<dbReference type="Proteomes" id="UP001305702">
    <property type="component" value="Chromosome"/>
</dbReference>
<protein>
    <submittedName>
        <fullName evidence="8">MMPL family transporter</fullName>
    </submittedName>
</protein>
<keyword evidence="9" id="KW-1185">Reference proteome</keyword>
<feature type="domain" description="SSD" evidence="7">
    <location>
        <begin position="206"/>
        <end position="335"/>
    </location>
</feature>
<evidence type="ECO:0000256" key="6">
    <source>
        <dbReference type="SAM" id="Phobius"/>
    </source>
</evidence>
<organism evidence="8 9">
    <name type="scientific">Paenibacillus aurantius</name>
    <dbReference type="NCBI Taxonomy" id="2918900"/>
    <lineage>
        <taxon>Bacteria</taxon>
        <taxon>Bacillati</taxon>
        <taxon>Bacillota</taxon>
        <taxon>Bacilli</taxon>
        <taxon>Bacillales</taxon>
        <taxon>Paenibacillaceae</taxon>
        <taxon>Paenibacillus</taxon>
    </lineage>
</organism>
<keyword evidence="2" id="KW-1003">Cell membrane</keyword>
<keyword evidence="5 6" id="KW-0472">Membrane</keyword>
<feature type="transmembrane region" description="Helical" evidence="6">
    <location>
        <begin position="285"/>
        <end position="306"/>
    </location>
</feature>
<feature type="transmembrane region" description="Helical" evidence="6">
    <location>
        <begin position="312"/>
        <end position="336"/>
    </location>
</feature>
<keyword evidence="4 6" id="KW-1133">Transmembrane helix</keyword>
<evidence type="ECO:0000313" key="9">
    <source>
        <dbReference type="Proteomes" id="UP001305702"/>
    </source>
</evidence>
<evidence type="ECO:0000256" key="5">
    <source>
        <dbReference type="ARBA" id="ARBA00023136"/>
    </source>
</evidence>
<dbReference type="Gene3D" id="1.20.1640.10">
    <property type="entry name" value="Multidrug efflux transporter AcrB transmembrane domain"/>
    <property type="match status" value="2"/>
</dbReference>
<dbReference type="PANTHER" id="PTHR33406">
    <property type="entry name" value="MEMBRANE PROTEIN MJ1562-RELATED"/>
    <property type="match status" value="1"/>
</dbReference>
<feature type="transmembrane region" description="Helical" evidence="6">
    <location>
        <begin position="689"/>
        <end position="711"/>
    </location>
</feature>
<dbReference type="InterPro" id="IPR004869">
    <property type="entry name" value="MMPL_dom"/>
</dbReference>
<dbReference type="PROSITE" id="PS50156">
    <property type="entry name" value="SSD"/>
    <property type="match status" value="1"/>
</dbReference>
<comment type="subcellular location">
    <subcellularLocation>
        <location evidence="1">Cell membrane</location>
        <topology evidence="1">Multi-pass membrane protein</topology>
    </subcellularLocation>
</comment>
<dbReference type="InterPro" id="IPR050545">
    <property type="entry name" value="Mycobact_MmpL"/>
</dbReference>
<dbReference type="SUPFAM" id="SSF82866">
    <property type="entry name" value="Multidrug efflux transporter AcrB transmembrane domain"/>
    <property type="match status" value="2"/>
</dbReference>
<reference evidence="8 9" key="1">
    <citation type="submission" date="2022-02" db="EMBL/GenBank/DDBJ databases">
        <title>Paenibacillus sp. MBLB1776 Whole Genome Shotgun Sequencing.</title>
        <authorList>
            <person name="Hwang C.Y."/>
            <person name="Cho E.-S."/>
            <person name="Seo M.-J."/>
        </authorList>
    </citation>
    <scope>NUCLEOTIDE SEQUENCE [LARGE SCALE GENOMIC DNA]</scope>
    <source>
        <strain evidence="8 9">MBLB1776</strain>
    </source>
</reference>
<name>A0AA96LAF0_9BACL</name>
<dbReference type="GO" id="GO:0005886">
    <property type="term" value="C:plasma membrane"/>
    <property type="evidence" value="ECO:0007669"/>
    <property type="project" value="UniProtKB-SubCell"/>
</dbReference>
<dbReference type="InterPro" id="IPR000731">
    <property type="entry name" value="SSD"/>
</dbReference>